<dbReference type="PANTHER" id="PTHR11360:SF260">
    <property type="entry name" value="MFS DOMAIN-CONTAINING PROTEIN"/>
    <property type="match status" value="1"/>
</dbReference>
<evidence type="ECO:0000256" key="2">
    <source>
        <dbReference type="SAM" id="Phobius"/>
    </source>
</evidence>
<dbReference type="CDD" id="cd17352">
    <property type="entry name" value="MFS_MCT_SLC16"/>
    <property type="match status" value="1"/>
</dbReference>
<evidence type="ECO:0000256" key="1">
    <source>
        <dbReference type="SAM" id="MobiDB-lite"/>
    </source>
</evidence>
<gene>
    <name evidence="3" type="ORF">Anas_04371</name>
</gene>
<evidence type="ECO:0000313" key="4">
    <source>
        <dbReference type="Proteomes" id="UP000326759"/>
    </source>
</evidence>
<dbReference type="Proteomes" id="UP000326759">
    <property type="component" value="Unassembled WGS sequence"/>
</dbReference>
<keyword evidence="2" id="KW-0812">Transmembrane</keyword>
<evidence type="ECO:0000313" key="3">
    <source>
        <dbReference type="EMBL" id="KAB7498489.1"/>
    </source>
</evidence>
<feature type="transmembrane region" description="Helical" evidence="2">
    <location>
        <begin position="77"/>
        <end position="96"/>
    </location>
</feature>
<dbReference type="OrthoDB" id="410267at2759"/>
<keyword evidence="2" id="KW-0472">Membrane</keyword>
<feature type="non-terminal residue" evidence="3">
    <location>
        <position position="459"/>
    </location>
</feature>
<dbReference type="SUPFAM" id="SSF103473">
    <property type="entry name" value="MFS general substrate transporter"/>
    <property type="match status" value="1"/>
</dbReference>
<feature type="transmembrane region" description="Helical" evidence="2">
    <location>
        <begin position="165"/>
        <end position="186"/>
    </location>
</feature>
<dbReference type="InterPro" id="IPR036259">
    <property type="entry name" value="MFS_trans_sf"/>
</dbReference>
<feature type="region of interest" description="Disordered" evidence="1">
    <location>
        <begin position="366"/>
        <end position="386"/>
    </location>
</feature>
<name>A0A5N5SXS6_9CRUS</name>
<feature type="region of interest" description="Disordered" evidence="1">
    <location>
        <begin position="227"/>
        <end position="257"/>
    </location>
</feature>
<feature type="region of interest" description="Disordered" evidence="1">
    <location>
        <begin position="1"/>
        <end position="31"/>
    </location>
</feature>
<feature type="transmembrane region" description="Helical" evidence="2">
    <location>
        <begin position="192"/>
        <end position="215"/>
    </location>
</feature>
<keyword evidence="4" id="KW-1185">Reference proteome</keyword>
<reference evidence="3 4" key="1">
    <citation type="journal article" date="2019" name="PLoS Biol.">
        <title>Sex chromosomes control vertical transmission of feminizing Wolbachia symbionts in an isopod.</title>
        <authorList>
            <person name="Becking T."/>
            <person name="Chebbi M.A."/>
            <person name="Giraud I."/>
            <person name="Moumen B."/>
            <person name="Laverre T."/>
            <person name="Caubet Y."/>
            <person name="Peccoud J."/>
            <person name="Gilbert C."/>
            <person name="Cordaux R."/>
        </authorList>
    </citation>
    <scope>NUCLEOTIDE SEQUENCE [LARGE SCALE GENOMIC DNA]</scope>
    <source>
        <strain evidence="3">ANa2</strain>
        <tissue evidence="3">Whole body excluding digestive tract and cuticle</tissue>
    </source>
</reference>
<feature type="compositionally biased region" description="Low complexity" evidence="1">
    <location>
        <begin position="7"/>
        <end position="24"/>
    </location>
</feature>
<proteinExistence type="predicted"/>
<dbReference type="Gene3D" id="1.20.1250.20">
    <property type="entry name" value="MFS general substrate transporter like domains"/>
    <property type="match status" value="1"/>
</dbReference>
<feature type="compositionally biased region" description="Basic and acidic residues" evidence="1">
    <location>
        <begin position="373"/>
        <end position="386"/>
    </location>
</feature>
<dbReference type="InterPro" id="IPR011701">
    <property type="entry name" value="MFS"/>
</dbReference>
<dbReference type="AlphaFoldDB" id="A0A5N5SXS6"/>
<dbReference type="EMBL" id="SEYY01019244">
    <property type="protein sequence ID" value="KAB7498489.1"/>
    <property type="molecule type" value="Genomic_DNA"/>
</dbReference>
<accession>A0A5N5SXS6</accession>
<comment type="caution">
    <text evidence="3">The sequence shown here is derived from an EMBL/GenBank/DDBJ whole genome shotgun (WGS) entry which is preliminary data.</text>
</comment>
<dbReference type="GO" id="GO:0008028">
    <property type="term" value="F:monocarboxylic acid transmembrane transporter activity"/>
    <property type="evidence" value="ECO:0007669"/>
    <property type="project" value="TreeGrafter"/>
</dbReference>
<feature type="compositionally biased region" description="Polar residues" evidence="1">
    <location>
        <begin position="228"/>
        <end position="257"/>
    </location>
</feature>
<protein>
    <submittedName>
        <fullName evidence="3">Monocarboxylate transporter 12</fullName>
    </submittedName>
</protein>
<feature type="transmembrane region" description="Helical" evidence="2">
    <location>
        <begin position="38"/>
        <end position="65"/>
    </location>
</feature>
<organism evidence="3 4">
    <name type="scientific">Armadillidium nasatum</name>
    <dbReference type="NCBI Taxonomy" id="96803"/>
    <lineage>
        <taxon>Eukaryota</taxon>
        <taxon>Metazoa</taxon>
        <taxon>Ecdysozoa</taxon>
        <taxon>Arthropoda</taxon>
        <taxon>Crustacea</taxon>
        <taxon>Multicrustacea</taxon>
        <taxon>Malacostraca</taxon>
        <taxon>Eumalacostraca</taxon>
        <taxon>Peracarida</taxon>
        <taxon>Isopoda</taxon>
        <taxon>Oniscidea</taxon>
        <taxon>Crinocheta</taxon>
        <taxon>Armadillidiidae</taxon>
        <taxon>Armadillidium</taxon>
    </lineage>
</organism>
<feature type="non-terminal residue" evidence="3">
    <location>
        <position position="1"/>
    </location>
</feature>
<dbReference type="PANTHER" id="PTHR11360">
    <property type="entry name" value="MONOCARBOXYLATE TRANSPORTER"/>
    <property type="match status" value="1"/>
</dbReference>
<feature type="transmembrane region" description="Helical" evidence="2">
    <location>
        <begin position="108"/>
        <end position="126"/>
    </location>
</feature>
<dbReference type="InterPro" id="IPR050327">
    <property type="entry name" value="Proton-linked_MCT"/>
</dbReference>
<sequence>KRSRQPSGSSLTSLGSSSTNTSESRTTEFERRAPDGGWGWVVVFASFMVHCIADGVTMSFGVLYVEFLKYFEESKSLTSWIGSLFMAIPLLAGPLASLLTDRYGCRTVTIWGAVISCLGFFISSFANSIMVLFLTVGVITGIGLAVCYVAAIVIVAFYFEKYRSLATGIAVAGSGIGTFMFAPIIQHLLDVYEWRGCLMILSGIFLNMAVCGSLMRDLEWTKRRSDKGFSSVNTSSTSRQCSVTQSSDTIGTRGVNESNTLPSIDELKRLVQSGEITSVLSGEEVRSDIVRSESLVLLPTFLNQTAFPKDFIPYLSSKANAYEVVSQIYPHLLSHSLSQKLSQSDLNSKDKKTKCLQVQISFQNDDNTQDNIPKNEKYKEDNAKEENEKTNLIGIYDEKDKKSSSEWSKLDFNEARILSPKRNTTKITPRQGLPRRISCIGGLSSPTVPAAPLKDMKIY</sequence>
<keyword evidence="2" id="KW-1133">Transmembrane helix</keyword>
<dbReference type="Pfam" id="PF07690">
    <property type="entry name" value="MFS_1"/>
    <property type="match status" value="1"/>
</dbReference>
<feature type="transmembrane region" description="Helical" evidence="2">
    <location>
        <begin position="132"/>
        <end position="158"/>
    </location>
</feature>